<feature type="domain" description="RRM" evidence="4">
    <location>
        <begin position="109"/>
        <end position="201"/>
    </location>
</feature>
<dbReference type="KEGG" id="tdl:TDEL_0F00680"/>
<organism evidence="5 6">
    <name type="scientific">Torulaspora delbrueckii</name>
    <name type="common">Yeast</name>
    <name type="synonym">Candida colliculosa</name>
    <dbReference type="NCBI Taxonomy" id="4950"/>
    <lineage>
        <taxon>Eukaryota</taxon>
        <taxon>Fungi</taxon>
        <taxon>Dikarya</taxon>
        <taxon>Ascomycota</taxon>
        <taxon>Saccharomycotina</taxon>
        <taxon>Saccharomycetes</taxon>
        <taxon>Saccharomycetales</taxon>
        <taxon>Saccharomycetaceae</taxon>
        <taxon>Torulaspora</taxon>
    </lineage>
</organism>
<dbReference type="EMBL" id="HE616747">
    <property type="protein sequence ID" value="CCE92879.1"/>
    <property type="molecule type" value="Genomic_DNA"/>
</dbReference>
<feature type="compositionally biased region" description="Basic and acidic residues" evidence="3">
    <location>
        <begin position="73"/>
        <end position="91"/>
    </location>
</feature>
<dbReference type="CDD" id="cd12397">
    <property type="entry name" value="RRM2_Nop13p_fungi"/>
    <property type="match status" value="1"/>
</dbReference>
<dbReference type="OrthoDB" id="1875751at2759"/>
<dbReference type="PROSITE" id="PS50102">
    <property type="entry name" value="RRM"/>
    <property type="match status" value="2"/>
</dbReference>
<evidence type="ECO:0000313" key="6">
    <source>
        <dbReference type="Proteomes" id="UP000005627"/>
    </source>
</evidence>
<feature type="domain" description="RRM" evidence="4">
    <location>
        <begin position="221"/>
        <end position="299"/>
    </location>
</feature>
<evidence type="ECO:0000256" key="1">
    <source>
        <dbReference type="ARBA" id="ARBA00022884"/>
    </source>
</evidence>
<dbReference type="InParanoid" id="G8ZW85"/>
<dbReference type="Gene3D" id="3.30.70.330">
    <property type="match status" value="2"/>
</dbReference>
<dbReference type="STRING" id="1076872.G8ZW85"/>
<feature type="region of interest" description="Disordered" evidence="3">
    <location>
        <begin position="1"/>
        <end position="31"/>
    </location>
</feature>
<evidence type="ECO:0000313" key="5">
    <source>
        <dbReference type="EMBL" id="CCE92879.1"/>
    </source>
</evidence>
<evidence type="ECO:0000256" key="3">
    <source>
        <dbReference type="SAM" id="MobiDB-lite"/>
    </source>
</evidence>
<dbReference type="SMART" id="SM00360">
    <property type="entry name" value="RRM"/>
    <property type="match status" value="2"/>
</dbReference>
<dbReference type="GO" id="GO:0003723">
    <property type="term" value="F:RNA binding"/>
    <property type="evidence" value="ECO:0007669"/>
    <property type="project" value="UniProtKB-UniRule"/>
</dbReference>
<dbReference type="AlphaFoldDB" id="G8ZW85"/>
<dbReference type="HOGENOM" id="CLU_027451_0_0_1"/>
<dbReference type="PANTHER" id="PTHR23236">
    <property type="entry name" value="EUKARYOTIC TRANSLATION INITIATION FACTOR 4B/4H"/>
    <property type="match status" value="1"/>
</dbReference>
<dbReference type="InterPro" id="IPR000504">
    <property type="entry name" value="RRM_dom"/>
</dbReference>
<dbReference type="SUPFAM" id="SSF54928">
    <property type="entry name" value="RNA-binding domain, RBD"/>
    <property type="match status" value="2"/>
</dbReference>
<feature type="compositionally biased region" description="Basic and acidic residues" evidence="3">
    <location>
        <begin position="10"/>
        <end position="30"/>
    </location>
</feature>
<gene>
    <name evidence="5" type="primary">TDEL0F00680</name>
    <name evidence="5" type="ORF">TDEL_0F00680</name>
</gene>
<reference evidence="5 6" key="1">
    <citation type="journal article" date="2011" name="Proc. Natl. Acad. Sci. U.S.A.">
        <title>Evolutionary erosion of yeast sex chromosomes by mating-type switching accidents.</title>
        <authorList>
            <person name="Gordon J.L."/>
            <person name="Armisen D."/>
            <person name="Proux-Wera E."/>
            <person name="Oheigeartaigh S.S."/>
            <person name="Byrne K.P."/>
            <person name="Wolfe K.H."/>
        </authorList>
    </citation>
    <scope>NUCLEOTIDE SEQUENCE [LARGE SCALE GENOMIC DNA]</scope>
    <source>
        <strain evidence="6">ATCC 10662 / CBS 1146 / NBRC 0425 / NCYC 2629 / NRRL Y-866</strain>
    </source>
</reference>
<sequence>MTEVEQDQNSIKEVEIKKALADPTKKRKAEDEIEIDLKGSVPLSKKQKRLLRRGKVTLEELNAKFNIDPTSVEEFKKESEVKEQATKEKPESSSADGEQPTADKKDKKYGVWIGNLSFDTTKEDLVRFFSAKTKESEDGAQITEETIVRVNMPLAQNDGKKIRNKGFCYMDFETTEQMEAAISLSESHLNGRNLLIKNSKSFDGRPDKNDLVSLSKNPPSRILFVGNLSFDTTDELLKKHFQHCGEIVKIRMATFQDSGKCKGFAFVDFKDEEGATNALKDKGCRKIAQRPIRMEYGEDRSKRQVKRRPQEEPRKSFDLQNNNERKAPEQKSVPSLTSKKNIPPAKKYNNKNAFVDSNNRLKSSVALASAPRASAAIVPSTGKKVKFD</sequence>
<dbReference type="InterPro" id="IPR035979">
    <property type="entry name" value="RBD_domain_sf"/>
</dbReference>
<dbReference type="InterPro" id="IPR034226">
    <property type="entry name" value="Nop13/Rnp24_RRM2"/>
</dbReference>
<name>G8ZW85_TORDE</name>
<feature type="region of interest" description="Disordered" evidence="3">
    <location>
        <begin position="292"/>
        <end position="355"/>
    </location>
</feature>
<dbReference type="RefSeq" id="XP_003682090.1">
    <property type="nucleotide sequence ID" value="XM_003682042.1"/>
</dbReference>
<protein>
    <recommendedName>
        <fullName evidence="4">RRM domain-containing protein</fullName>
    </recommendedName>
</protein>
<dbReference type="eggNOG" id="KOG4210">
    <property type="taxonomic scope" value="Eukaryota"/>
</dbReference>
<dbReference type="GeneID" id="11501181"/>
<dbReference type="FunFam" id="3.30.70.330:FF:000863">
    <property type="entry name" value="Nucleolar protein"/>
    <property type="match status" value="1"/>
</dbReference>
<dbReference type="Proteomes" id="UP000005627">
    <property type="component" value="Chromosome 6"/>
</dbReference>
<dbReference type="InterPro" id="IPR012677">
    <property type="entry name" value="Nucleotide-bd_a/b_plait_sf"/>
</dbReference>
<dbReference type="Pfam" id="PF00076">
    <property type="entry name" value="RRM_1"/>
    <property type="match status" value="2"/>
</dbReference>
<dbReference type="GO" id="GO:0030684">
    <property type="term" value="C:preribosome"/>
    <property type="evidence" value="ECO:0007669"/>
    <property type="project" value="EnsemblFungi"/>
</dbReference>
<feature type="compositionally biased region" description="Basic and acidic residues" evidence="3">
    <location>
        <begin position="292"/>
        <end position="329"/>
    </location>
</feature>
<dbReference type="GO" id="GO:0005730">
    <property type="term" value="C:nucleolus"/>
    <property type="evidence" value="ECO:0007669"/>
    <property type="project" value="EnsemblFungi"/>
</dbReference>
<evidence type="ECO:0000259" key="4">
    <source>
        <dbReference type="PROSITE" id="PS50102"/>
    </source>
</evidence>
<keyword evidence="6" id="KW-1185">Reference proteome</keyword>
<dbReference type="PANTHER" id="PTHR23236:SF95">
    <property type="entry name" value="NUCLEOLAR PROTEIN 13"/>
    <property type="match status" value="1"/>
</dbReference>
<evidence type="ECO:0000256" key="2">
    <source>
        <dbReference type="PROSITE-ProRule" id="PRU00176"/>
    </source>
</evidence>
<keyword evidence="1 2" id="KW-0694">RNA-binding</keyword>
<accession>G8ZW85</accession>
<proteinExistence type="predicted"/>
<feature type="region of interest" description="Disordered" evidence="3">
    <location>
        <begin position="72"/>
        <end position="106"/>
    </location>
</feature>
<dbReference type="FunCoup" id="G8ZW85">
    <property type="interactions" value="1003"/>
</dbReference>